<dbReference type="SMART" id="SM00674">
    <property type="entry name" value="CENPB"/>
    <property type="match status" value="1"/>
</dbReference>
<dbReference type="EMBL" id="ML994522">
    <property type="protein sequence ID" value="KAF2196008.1"/>
    <property type="molecule type" value="Genomic_DNA"/>
</dbReference>
<dbReference type="Pfam" id="PF03221">
    <property type="entry name" value="HTH_Tnp_Tc5"/>
    <property type="match status" value="1"/>
</dbReference>
<dbReference type="PROSITE" id="PS51253">
    <property type="entry name" value="HTH_CENPB"/>
    <property type="match status" value="1"/>
</dbReference>
<evidence type="ECO:0000313" key="3">
    <source>
        <dbReference type="EMBL" id="KAF2196008.1"/>
    </source>
</evidence>
<comment type="caution">
    <text evidence="3">The sequence shown here is derived from an EMBL/GenBank/DDBJ whole genome shotgun (WGS) entry which is preliminary data.</text>
</comment>
<dbReference type="AlphaFoldDB" id="A0A9P4JB37"/>
<feature type="non-terminal residue" evidence="3">
    <location>
        <position position="135"/>
    </location>
</feature>
<name>A0A9P4JB37_9PLEO</name>
<evidence type="ECO:0000259" key="2">
    <source>
        <dbReference type="PROSITE" id="PS51253"/>
    </source>
</evidence>
<proteinExistence type="predicted"/>
<keyword evidence="1" id="KW-0238">DNA-binding</keyword>
<dbReference type="InterPro" id="IPR006600">
    <property type="entry name" value="HTH_CenpB_DNA-bd_dom"/>
</dbReference>
<gene>
    <name evidence="3" type="ORF">GQ43DRAFT_334611</name>
</gene>
<evidence type="ECO:0000256" key="1">
    <source>
        <dbReference type="ARBA" id="ARBA00023125"/>
    </source>
</evidence>
<accession>A0A9P4JB37</accession>
<dbReference type="OrthoDB" id="3942738at2759"/>
<keyword evidence="4" id="KW-1185">Reference proteome</keyword>
<dbReference type="Proteomes" id="UP000799536">
    <property type="component" value="Unassembled WGS sequence"/>
</dbReference>
<feature type="domain" description="HTH CENPB-type" evidence="2">
    <location>
        <begin position="49"/>
        <end position="114"/>
    </location>
</feature>
<sequence>MSSIEAAIKAIESLKPEETFRYSDIAKNFNVHRSTLSRRHRAVTTSHATKVSNLRRLSRQQEQELVRYIERLTKQGLSPTRSLIRNFASSVAKNTVGEGWVTRFINQNSIHLISKWTVGMDRNRHQADSGAKYSL</sequence>
<protein>
    <recommendedName>
        <fullName evidence="2">HTH CENPB-type domain-containing protein</fullName>
    </recommendedName>
</protein>
<organism evidence="3 4">
    <name type="scientific">Delitschia confertaspora ATCC 74209</name>
    <dbReference type="NCBI Taxonomy" id="1513339"/>
    <lineage>
        <taxon>Eukaryota</taxon>
        <taxon>Fungi</taxon>
        <taxon>Dikarya</taxon>
        <taxon>Ascomycota</taxon>
        <taxon>Pezizomycotina</taxon>
        <taxon>Dothideomycetes</taxon>
        <taxon>Pleosporomycetidae</taxon>
        <taxon>Pleosporales</taxon>
        <taxon>Delitschiaceae</taxon>
        <taxon>Delitschia</taxon>
    </lineage>
</organism>
<reference evidence="3" key="1">
    <citation type="journal article" date="2020" name="Stud. Mycol.">
        <title>101 Dothideomycetes genomes: a test case for predicting lifestyles and emergence of pathogens.</title>
        <authorList>
            <person name="Haridas S."/>
            <person name="Albert R."/>
            <person name="Binder M."/>
            <person name="Bloem J."/>
            <person name="Labutti K."/>
            <person name="Salamov A."/>
            <person name="Andreopoulos B."/>
            <person name="Baker S."/>
            <person name="Barry K."/>
            <person name="Bills G."/>
            <person name="Bluhm B."/>
            <person name="Cannon C."/>
            <person name="Castanera R."/>
            <person name="Culley D."/>
            <person name="Daum C."/>
            <person name="Ezra D."/>
            <person name="Gonzalez J."/>
            <person name="Henrissat B."/>
            <person name="Kuo A."/>
            <person name="Liang C."/>
            <person name="Lipzen A."/>
            <person name="Lutzoni F."/>
            <person name="Magnuson J."/>
            <person name="Mondo S."/>
            <person name="Nolan M."/>
            <person name="Ohm R."/>
            <person name="Pangilinan J."/>
            <person name="Park H.-J."/>
            <person name="Ramirez L."/>
            <person name="Alfaro M."/>
            <person name="Sun H."/>
            <person name="Tritt A."/>
            <person name="Yoshinaga Y."/>
            <person name="Zwiers L.-H."/>
            <person name="Turgeon B."/>
            <person name="Goodwin S."/>
            <person name="Spatafora J."/>
            <person name="Crous P."/>
            <person name="Grigoriev I."/>
        </authorList>
    </citation>
    <scope>NUCLEOTIDE SEQUENCE</scope>
    <source>
        <strain evidence="3">ATCC 74209</strain>
    </source>
</reference>
<dbReference type="GO" id="GO:0003677">
    <property type="term" value="F:DNA binding"/>
    <property type="evidence" value="ECO:0007669"/>
    <property type="project" value="UniProtKB-KW"/>
</dbReference>
<evidence type="ECO:0000313" key="4">
    <source>
        <dbReference type="Proteomes" id="UP000799536"/>
    </source>
</evidence>